<protein>
    <submittedName>
        <fullName evidence="2">Uncharacterized protein</fullName>
    </submittedName>
</protein>
<keyword evidence="3" id="KW-1185">Reference proteome</keyword>
<dbReference type="Proteomes" id="UP000231259">
    <property type="component" value="Unassembled WGS sequence"/>
</dbReference>
<evidence type="ECO:0000313" key="3">
    <source>
        <dbReference type="Proteomes" id="UP000231259"/>
    </source>
</evidence>
<proteinExistence type="predicted"/>
<evidence type="ECO:0000256" key="1">
    <source>
        <dbReference type="SAM" id="MobiDB-lite"/>
    </source>
</evidence>
<organism evidence="2 3">
    <name type="scientific">Puniceibacterium antarcticum</name>
    <dbReference type="NCBI Taxonomy" id="1206336"/>
    <lineage>
        <taxon>Bacteria</taxon>
        <taxon>Pseudomonadati</taxon>
        <taxon>Pseudomonadota</taxon>
        <taxon>Alphaproteobacteria</taxon>
        <taxon>Rhodobacterales</taxon>
        <taxon>Paracoccaceae</taxon>
        <taxon>Puniceibacterium</taxon>
    </lineage>
</organism>
<gene>
    <name evidence="2" type="ORF">P775_07670</name>
</gene>
<comment type="caution">
    <text evidence="2">The sequence shown here is derived from an EMBL/GenBank/DDBJ whole genome shotgun (WGS) entry which is preliminary data.</text>
</comment>
<name>A0A2G8RI71_9RHOB</name>
<accession>A0A2G8RI71</accession>
<dbReference type="AlphaFoldDB" id="A0A2G8RI71"/>
<dbReference type="EMBL" id="AWWI01000056">
    <property type="protein sequence ID" value="PIL20778.1"/>
    <property type="molecule type" value="Genomic_DNA"/>
</dbReference>
<reference evidence="2 3" key="1">
    <citation type="submission" date="2013-09" db="EMBL/GenBank/DDBJ databases">
        <title>Genome sequencing of Phaeobacter antarcticus sp. nov. SM1211.</title>
        <authorList>
            <person name="Zhang X.-Y."/>
            <person name="Liu C."/>
            <person name="Chen X.-L."/>
            <person name="Xie B.-B."/>
            <person name="Qin Q.-L."/>
            <person name="Rong J.-C."/>
            <person name="Zhang Y.-Z."/>
        </authorList>
    </citation>
    <scope>NUCLEOTIDE SEQUENCE [LARGE SCALE GENOMIC DNA]</scope>
    <source>
        <strain evidence="2 3">SM1211</strain>
    </source>
</reference>
<evidence type="ECO:0000313" key="2">
    <source>
        <dbReference type="EMBL" id="PIL20778.1"/>
    </source>
</evidence>
<feature type="compositionally biased region" description="Basic and acidic residues" evidence="1">
    <location>
        <begin position="1"/>
        <end position="10"/>
    </location>
</feature>
<feature type="region of interest" description="Disordered" evidence="1">
    <location>
        <begin position="1"/>
        <end position="20"/>
    </location>
</feature>
<sequence>MGCAVDRDNAQDSARSGQKQARGLFAGTRFTLIIAWLRPACVSGQRRNAALLHEAGEGFVS</sequence>